<dbReference type="Pfam" id="PF08327">
    <property type="entry name" value="AHSA1"/>
    <property type="match status" value="1"/>
</dbReference>
<protein>
    <submittedName>
        <fullName evidence="3">SRPBCC domain-containing protein</fullName>
    </submittedName>
</protein>
<accession>A0AAE3QQ58</accession>
<organism evidence="3 4">
    <name type="scientific">Xanthocytophaga flava</name>
    <dbReference type="NCBI Taxonomy" id="3048013"/>
    <lineage>
        <taxon>Bacteria</taxon>
        <taxon>Pseudomonadati</taxon>
        <taxon>Bacteroidota</taxon>
        <taxon>Cytophagia</taxon>
        <taxon>Cytophagales</taxon>
        <taxon>Rhodocytophagaceae</taxon>
        <taxon>Xanthocytophaga</taxon>
    </lineage>
</organism>
<dbReference type="InterPro" id="IPR013538">
    <property type="entry name" value="ASHA1/2-like_C"/>
</dbReference>
<dbReference type="EMBL" id="JASJOS010000005">
    <property type="protein sequence ID" value="MDJ1481180.1"/>
    <property type="molecule type" value="Genomic_DNA"/>
</dbReference>
<dbReference type="Gene3D" id="3.30.530.20">
    <property type="match status" value="1"/>
</dbReference>
<evidence type="ECO:0000313" key="3">
    <source>
        <dbReference type="EMBL" id="MDJ1481180.1"/>
    </source>
</evidence>
<name>A0AAE3QQ58_9BACT</name>
<dbReference type="AlphaFoldDB" id="A0AAE3QQ58"/>
<dbReference type="Proteomes" id="UP001241110">
    <property type="component" value="Unassembled WGS sequence"/>
</dbReference>
<dbReference type="SUPFAM" id="SSF55961">
    <property type="entry name" value="Bet v1-like"/>
    <property type="match status" value="1"/>
</dbReference>
<dbReference type="RefSeq" id="WP_313978618.1">
    <property type="nucleotide sequence ID" value="NZ_JASJOS010000005.1"/>
</dbReference>
<evidence type="ECO:0000313" key="4">
    <source>
        <dbReference type="Proteomes" id="UP001241110"/>
    </source>
</evidence>
<comment type="caution">
    <text evidence="3">The sequence shown here is derived from an EMBL/GenBank/DDBJ whole genome shotgun (WGS) entry which is preliminary data.</text>
</comment>
<sequence>MNQLIVENSICIDAPVAKVWDLLTNSEQTKKYMHGCEAISDWKVGSSLIWKGVFNGQELVAVTGHIVEIKPENVLSYTTFDPNNAKLEDKPENYLTVSYILHSEEDKTNLVVTQGDFAQVAEGESRYNDAINSGGWAPILQEIKKLAETE</sequence>
<reference evidence="3" key="1">
    <citation type="submission" date="2023-05" db="EMBL/GenBank/DDBJ databases">
        <authorList>
            <person name="Zhang X."/>
        </authorList>
    </citation>
    <scope>NUCLEOTIDE SEQUENCE</scope>
    <source>
        <strain evidence="3">YF14B1</strain>
    </source>
</reference>
<feature type="domain" description="Activator of Hsp90 ATPase homologue 1/2-like C-terminal" evidence="2">
    <location>
        <begin position="13"/>
        <end position="148"/>
    </location>
</feature>
<evidence type="ECO:0000259" key="2">
    <source>
        <dbReference type="Pfam" id="PF08327"/>
    </source>
</evidence>
<proteinExistence type="inferred from homology"/>
<evidence type="ECO:0000256" key="1">
    <source>
        <dbReference type="ARBA" id="ARBA00006817"/>
    </source>
</evidence>
<gene>
    <name evidence="3" type="ORF">QNI16_11845</name>
</gene>
<comment type="similarity">
    <text evidence="1">Belongs to the AHA1 family.</text>
</comment>
<dbReference type="InterPro" id="IPR023393">
    <property type="entry name" value="START-like_dom_sf"/>
</dbReference>